<keyword evidence="9" id="KW-0472">Membrane</keyword>
<dbReference type="Gene3D" id="3.30.70.20">
    <property type="match status" value="1"/>
</dbReference>
<keyword evidence="7" id="KW-0408">Iron</keyword>
<proteinExistence type="predicted"/>
<dbReference type="PRINTS" id="PR00410">
    <property type="entry name" value="PHEHYDRXLASE"/>
</dbReference>
<dbReference type="GO" id="GO:0051537">
    <property type="term" value="F:2 iron, 2 sulfur cluster binding"/>
    <property type="evidence" value="ECO:0007669"/>
    <property type="project" value="UniProtKB-KW"/>
</dbReference>
<keyword evidence="13" id="KW-1185">Reference proteome</keyword>
<dbReference type="GO" id="GO:0050660">
    <property type="term" value="F:flavin adenine dinucleotide binding"/>
    <property type="evidence" value="ECO:0007669"/>
    <property type="project" value="TreeGrafter"/>
</dbReference>
<dbReference type="EMBL" id="FMWL01000009">
    <property type="protein sequence ID" value="SCZ79829.1"/>
    <property type="molecule type" value="Genomic_DNA"/>
</dbReference>
<dbReference type="PROSITE" id="PS51379">
    <property type="entry name" value="4FE4S_FER_2"/>
    <property type="match status" value="2"/>
</dbReference>
<dbReference type="InterPro" id="IPR008333">
    <property type="entry name" value="Cbr1-like_FAD-bd_dom"/>
</dbReference>
<accession>A0A1G5S2N4</accession>
<dbReference type="Pfam" id="PF13237">
    <property type="entry name" value="Fer4_10"/>
    <property type="match status" value="1"/>
</dbReference>
<dbReference type="PRINTS" id="PR00371">
    <property type="entry name" value="FPNCR"/>
</dbReference>
<evidence type="ECO:0000259" key="11">
    <source>
        <dbReference type="PROSITE" id="PS51384"/>
    </source>
</evidence>
<dbReference type="STRING" id="1120920.SAMN03080599_01953"/>
<dbReference type="InterPro" id="IPR039261">
    <property type="entry name" value="FNR_nucleotide-bd"/>
</dbReference>
<dbReference type="Pfam" id="PF12801">
    <property type="entry name" value="Fer4_5"/>
    <property type="match status" value="2"/>
</dbReference>
<keyword evidence="6" id="KW-0560">Oxidoreductase</keyword>
<dbReference type="SUPFAM" id="SSF63380">
    <property type="entry name" value="Riboflavin synthase domain-like"/>
    <property type="match status" value="1"/>
</dbReference>
<evidence type="ECO:0000313" key="13">
    <source>
        <dbReference type="Proteomes" id="UP000199208"/>
    </source>
</evidence>
<evidence type="ECO:0000256" key="9">
    <source>
        <dbReference type="SAM" id="Phobius"/>
    </source>
</evidence>
<evidence type="ECO:0000256" key="6">
    <source>
        <dbReference type="ARBA" id="ARBA00023002"/>
    </source>
</evidence>
<dbReference type="SUPFAM" id="SSF54862">
    <property type="entry name" value="4Fe-4S ferredoxins"/>
    <property type="match status" value="1"/>
</dbReference>
<feature type="domain" description="4Fe-4S ferredoxin-type" evidence="10">
    <location>
        <begin position="178"/>
        <end position="208"/>
    </location>
</feature>
<dbReference type="PROSITE" id="PS00198">
    <property type="entry name" value="4FE4S_FER_1"/>
    <property type="match status" value="1"/>
</dbReference>
<dbReference type="AlphaFoldDB" id="A0A1G5S2N4"/>
<gene>
    <name evidence="12" type="ORF">SAMN03080599_01953</name>
</gene>
<dbReference type="InterPro" id="IPR017927">
    <property type="entry name" value="FAD-bd_FR_type"/>
</dbReference>
<evidence type="ECO:0000256" key="2">
    <source>
        <dbReference type="ARBA" id="ARBA00022630"/>
    </source>
</evidence>
<evidence type="ECO:0000256" key="1">
    <source>
        <dbReference type="ARBA" id="ARBA00001974"/>
    </source>
</evidence>
<feature type="transmembrane region" description="Helical" evidence="9">
    <location>
        <begin position="123"/>
        <end position="145"/>
    </location>
</feature>
<dbReference type="SUPFAM" id="SSF52343">
    <property type="entry name" value="Ferredoxin reductase-like, C-terminal NADP-linked domain"/>
    <property type="match status" value="1"/>
</dbReference>
<dbReference type="Gene3D" id="2.40.30.10">
    <property type="entry name" value="Translation factors"/>
    <property type="match status" value="1"/>
</dbReference>
<dbReference type="Proteomes" id="UP000199208">
    <property type="component" value="Unassembled WGS sequence"/>
</dbReference>
<dbReference type="InterPro" id="IPR050415">
    <property type="entry name" value="MRET"/>
</dbReference>
<dbReference type="Gene3D" id="3.40.50.80">
    <property type="entry name" value="Nucleotide-binding domain of ferredoxin-NADP reductase (FNR) module"/>
    <property type="match status" value="1"/>
</dbReference>
<dbReference type="Pfam" id="PF00970">
    <property type="entry name" value="FAD_binding_6"/>
    <property type="match status" value="1"/>
</dbReference>
<dbReference type="InterPro" id="IPR017900">
    <property type="entry name" value="4Fe4S_Fe_S_CS"/>
</dbReference>
<dbReference type="GO" id="GO:0046872">
    <property type="term" value="F:metal ion binding"/>
    <property type="evidence" value="ECO:0007669"/>
    <property type="project" value="UniProtKB-KW"/>
</dbReference>
<evidence type="ECO:0000259" key="10">
    <source>
        <dbReference type="PROSITE" id="PS51379"/>
    </source>
</evidence>
<evidence type="ECO:0000256" key="8">
    <source>
        <dbReference type="ARBA" id="ARBA00023014"/>
    </source>
</evidence>
<dbReference type="InterPro" id="IPR017896">
    <property type="entry name" value="4Fe4S_Fe-S-bd"/>
</dbReference>
<dbReference type="InterPro" id="IPR001433">
    <property type="entry name" value="OxRdtase_FAD/NAD-bd"/>
</dbReference>
<keyword evidence="4" id="KW-0479">Metal-binding</keyword>
<evidence type="ECO:0000256" key="5">
    <source>
        <dbReference type="ARBA" id="ARBA00022827"/>
    </source>
</evidence>
<keyword evidence="8" id="KW-0411">Iron-sulfur</keyword>
<dbReference type="InterPro" id="IPR001709">
    <property type="entry name" value="Flavoprot_Pyr_Nucl_cyt_Rdtase"/>
</dbReference>
<reference evidence="12 13" key="1">
    <citation type="submission" date="2016-10" db="EMBL/GenBank/DDBJ databases">
        <authorList>
            <person name="de Groot N.N."/>
        </authorList>
    </citation>
    <scope>NUCLEOTIDE SEQUENCE [LARGE SCALE GENOMIC DNA]</scope>
    <source>
        <strain evidence="12 13">DSM 2784</strain>
    </source>
</reference>
<protein>
    <submittedName>
        <fullName evidence="12">Ferredoxin-NADP reductase</fullName>
    </submittedName>
</protein>
<dbReference type="PANTHER" id="PTHR47354">
    <property type="entry name" value="NADH OXIDOREDUCTASE HCR"/>
    <property type="match status" value="1"/>
</dbReference>
<organism evidence="12 13">
    <name type="scientific">Acidaminobacter hydrogenoformans DSM 2784</name>
    <dbReference type="NCBI Taxonomy" id="1120920"/>
    <lineage>
        <taxon>Bacteria</taxon>
        <taxon>Bacillati</taxon>
        <taxon>Bacillota</taxon>
        <taxon>Clostridia</taxon>
        <taxon>Peptostreptococcales</taxon>
        <taxon>Acidaminobacteraceae</taxon>
        <taxon>Acidaminobacter</taxon>
    </lineage>
</organism>
<feature type="domain" description="4Fe-4S ferredoxin-type" evidence="10">
    <location>
        <begin position="210"/>
        <end position="239"/>
    </location>
</feature>
<dbReference type="InterPro" id="IPR017938">
    <property type="entry name" value="Riboflavin_synthase-like_b-brl"/>
</dbReference>
<dbReference type="Pfam" id="PF00175">
    <property type="entry name" value="NAD_binding_1"/>
    <property type="match status" value="1"/>
</dbReference>
<keyword evidence="9" id="KW-0812">Transmembrane</keyword>
<evidence type="ECO:0000256" key="4">
    <source>
        <dbReference type="ARBA" id="ARBA00022723"/>
    </source>
</evidence>
<keyword evidence="2" id="KW-0285">Flavoprotein</keyword>
<keyword evidence="5" id="KW-0274">FAD</keyword>
<evidence type="ECO:0000256" key="7">
    <source>
        <dbReference type="ARBA" id="ARBA00023004"/>
    </source>
</evidence>
<feature type="transmembrane region" description="Helical" evidence="9">
    <location>
        <begin position="20"/>
        <end position="48"/>
    </location>
</feature>
<keyword evidence="9" id="KW-1133">Transmembrane helix</keyword>
<feature type="domain" description="FAD-binding FR-type" evidence="11">
    <location>
        <begin position="257"/>
        <end position="359"/>
    </location>
</feature>
<keyword evidence="3" id="KW-0001">2Fe-2S</keyword>
<comment type="cofactor">
    <cofactor evidence="1">
        <name>FAD</name>
        <dbReference type="ChEBI" id="CHEBI:57692"/>
    </cofactor>
</comment>
<evidence type="ECO:0000313" key="12">
    <source>
        <dbReference type="EMBL" id="SCZ79829.1"/>
    </source>
</evidence>
<dbReference type="GO" id="GO:0016491">
    <property type="term" value="F:oxidoreductase activity"/>
    <property type="evidence" value="ECO:0007669"/>
    <property type="project" value="UniProtKB-KW"/>
</dbReference>
<name>A0A1G5S2N4_9FIRM</name>
<sequence>MEHYYIKTNRTFTTVRKYSWFLTVLVAVGGLWVPKLGLLVILIMAGLITTSFFSGRLWCGNFCPHGSLFDRIIMPISRNKKIPKQLKSKLAVIGFFAFFTFSFSRKVLRVIQLWGTMAFLDRLGFVFVTTYLMVMIVGGLMAILVNSRAWCQFCPMGSLQKISHSLGKAVGVAPKTERKVTISNKDMCHTCGKCARVCPFQLKPYLDFSGNNQFDDSNCIKCATCVENCPAGILSIGTQKKAVQLLTSTPAPGYENRQTIHAKIADIKALKDETWEFTFNFVTPEIVDYKAGQFITLKIEDEPLSFRAYSISSYNEDSRSLKVIIKKVENGYGTGIIFSRFKVGDMVELEGPLGDELVPSPEAEKLVFVANGIGITPFIALVKDVLLNKPNLKSVKLIYGERYETEFLYHDYFKAFADAYPQFEYLPVVSRPKGIEYRKGRVTDVLKDSKLDLEGVKVYMCGSKRMVEDSVSILMSRGVSVSEIFYESEDRIKLPAA</sequence>
<evidence type="ECO:0000256" key="3">
    <source>
        <dbReference type="ARBA" id="ARBA00022714"/>
    </source>
</evidence>
<dbReference type="PANTHER" id="PTHR47354:SF8">
    <property type="entry name" value="1,2-PHENYLACETYL-COA EPOXIDASE, SUBUNIT E"/>
    <property type="match status" value="1"/>
</dbReference>
<feature type="transmembrane region" description="Helical" evidence="9">
    <location>
        <begin position="86"/>
        <end position="103"/>
    </location>
</feature>
<dbReference type="PROSITE" id="PS51384">
    <property type="entry name" value="FAD_FR"/>
    <property type="match status" value="1"/>
</dbReference>